<dbReference type="Pfam" id="PF01497">
    <property type="entry name" value="Peripla_BP_2"/>
    <property type="match status" value="1"/>
</dbReference>
<protein>
    <submittedName>
        <fullName evidence="3">ABC transporter substrate-binding protein</fullName>
    </submittedName>
</protein>
<name>A0ABW0DC33_STRFI</name>
<comment type="caution">
    <text evidence="3">The sequence shown here is derived from an EMBL/GenBank/DDBJ whole genome shotgun (WGS) entry which is preliminary data.</text>
</comment>
<sequence>MVTLNQHATELVLAMGLGDRLIGSSLLDNDVHPDLKAAYDKVPVLSQKAYPSKESLIGLGPDVLIGGFGPTFSEANGLPPDQLRDAGIGLFTVQCKGQELTLDSLTDTVTALGELFGEPKAAEQLNARLDKQLDAVERQVKGAKPVDVLIFDSGQTAPTVAGGQGLADTLVTTGGGRNVFSDLKSDWGETSWDEVVRRDPDVILVVDYFTAQDTAKAKIKQLRSDPVLRDVTAVKENRFLVVGLTGLGALSPRNPEVADQIADELHPQP</sequence>
<dbReference type="PANTHER" id="PTHR30535">
    <property type="entry name" value="VITAMIN B12-BINDING PROTEIN"/>
    <property type="match status" value="1"/>
</dbReference>
<feature type="domain" description="Fe/B12 periplasmic-binding" evidence="2">
    <location>
        <begin position="1"/>
        <end position="269"/>
    </location>
</feature>
<reference evidence="4" key="1">
    <citation type="journal article" date="2019" name="Int. J. Syst. Evol. Microbiol.">
        <title>The Global Catalogue of Microorganisms (GCM) 10K type strain sequencing project: providing services to taxonomists for standard genome sequencing and annotation.</title>
        <authorList>
            <consortium name="The Broad Institute Genomics Platform"/>
            <consortium name="The Broad Institute Genome Sequencing Center for Infectious Disease"/>
            <person name="Wu L."/>
            <person name="Ma J."/>
        </authorList>
    </citation>
    <scope>NUCLEOTIDE SEQUENCE [LARGE SCALE GENOMIC DNA]</scope>
    <source>
        <strain evidence="4">CCM 8479</strain>
    </source>
</reference>
<organism evidence="3 4">
    <name type="scientific">Streptomyces fimbriatus</name>
    <dbReference type="NCBI Taxonomy" id="68197"/>
    <lineage>
        <taxon>Bacteria</taxon>
        <taxon>Bacillati</taxon>
        <taxon>Actinomycetota</taxon>
        <taxon>Actinomycetes</taxon>
        <taxon>Kitasatosporales</taxon>
        <taxon>Streptomycetaceae</taxon>
        <taxon>Streptomyces</taxon>
    </lineage>
</organism>
<evidence type="ECO:0000313" key="3">
    <source>
        <dbReference type="EMBL" id="MFC5228005.1"/>
    </source>
</evidence>
<dbReference type="Gene3D" id="3.40.50.1980">
    <property type="entry name" value="Nitrogenase molybdenum iron protein domain"/>
    <property type="match status" value="2"/>
</dbReference>
<proteinExistence type="inferred from homology"/>
<dbReference type="PANTHER" id="PTHR30535:SF7">
    <property type="entry name" value="IRON(III) DICITRATE-BINDING PROTEIN"/>
    <property type="match status" value="1"/>
</dbReference>
<comment type="similarity">
    <text evidence="1">Belongs to the bacterial solute-binding protein 8 family.</text>
</comment>
<dbReference type="EMBL" id="JBHSKL010000037">
    <property type="protein sequence ID" value="MFC5228005.1"/>
    <property type="molecule type" value="Genomic_DNA"/>
</dbReference>
<evidence type="ECO:0000313" key="4">
    <source>
        <dbReference type="Proteomes" id="UP001596156"/>
    </source>
</evidence>
<evidence type="ECO:0000259" key="2">
    <source>
        <dbReference type="PROSITE" id="PS50983"/>
    </source>
</evidence>
<keyword evidence="4" id="KW-1185">Reference proteome</keyword>
<accession>A0ABW0DC33</accession>
<dbReference type="InterPro" id="IPR002491">
    <property type="entry name" value="ABC_transptr_periplasmic_BD"/>
</dbReference>
<dbReference type="Proteomes" id="UP001596156">
    <property type="component" value="Unassembled WGS sequence"/>
</dbReference>
<dbReference type="SUPFAM" id="SSF53807">
    <property type="entry name" value="Helical backbone' metal receptor"/>
    <property type="match status" value="1"/>
</dbReference>
<dbReference type="RefSeq" id="WP_344642605.1">
    <property type="nucleotide sequence ID" value="NZ_BAAASS010000002.1"/>
</dbReference>
<dbReference type="PROSITE" id="PS50983">
    <property type="entry name" value="FE_B12_PBP"/>
    <property type="match status" value="1"/>
</dbReference>
<dbReference type="InterPro" id="IPR050902">
    <property type="entry name" value="ABC_Transporter_SBP"/>
</dbReference>
<gene>
    <name evidence="3" type="ORF">ACFPN6_26225</name>
</gene>
<evidence type="ECO:0000256" key="1">
    <source>
        <dbReference type="ARBA" id="ARBA00008814"/>
    </source>
</evidence>